<evidence type="ECO:0000256" key="3">
    <source>
        <dbReference type="ARBA" id="ARBA00012438"/>
    </source>
</evidence>
<dbReference type="SUPFAM" id="SSF47226">
    <property type="entry name" value="Histidine-containing phosphotransfer domain, HPT domain"/>
    <property type="match status" value="1"/>
</dbReference>
<sequence length="1717" mass="188985">MSSNRRSNDRQGDGADESKLAIPAAVLEGWAATADILVGLLEHAAAFVMRGIGEGGEIIAVSHGPGQAYRAGSTASQIALQRFSIAVAREAGEHAPDGSDRESRRAGTVIDIAAGQAFLGASIRGPKGEVFGTLMVQKQGEAGFSSAYQRLLIRFRNEIEHDVKLLFLSGSEMQRDGKRIETEKRLGDNRFSLLLEHVADDFFVHDDQGRFLDVNHHVTLSTGFTREELLRMSVPDIVEDFDLAWARSVWAEAEPGVATTLYARHRRKDGSVFPVEVRLSCHLYQARKTFFATVRDISERVEAENANRRHNAELEIRVAERTAELRKTTDLLQTVFDGTTDAIFLKDLEGRFVMLNQATARFLGRPASEILERDLTAVIDPENATRILRTDREIMARGKVVTMEETFVVNGTRRHFFVTKVPRRDEKGDVIGLIGVSRDMTDVRATETALRHSEARWEFALNGAGDGLWDWDLRTGNVFYSRQWKAMLGHAENEIGPTLKEFIDRIHPDDLQASWAAVERHISGEAPDFVIELRMRAKDGSWRTILDRGKAIERDEDGSPLRIIGTHTDITARKQIEMELSARVRWLSEMMENLPIGAAFVTDDRILVNRAAEELTGYDRQELSIPDAWSRLFGRDLFEALVSDSSTDRAGRTYRTGQYGFFRRGGAPRLAEVAATQVGDHAIWLMRDITESKELEAQLSSLVDNLPHGAVYRLVQTPDGKLSLPYVSAGILALTGVPASEIMERRGAFVQTIHEDDLPRYNALLEDSLSRGSVFDCQFRSRTRDGRILWLHCRSAPRYQADGTVIWDGVMQDITARKQAEDLIVALKERMELAIKVGGVGIWDMNAQDQKYIWDDQMYVLYGLEHDAFDGSLERWLSLLHPDDVDRVLTQWQEAIARTGTFESEFRIVHPDGAIRHIRGQAEVFRADDGSVLRALGINQDVTEERRTAQALIQARKAAEAAQAAKGEFLAVMSHEIRTPMNTVLGMTRLALQAERDPKQRNYLDKISASAQTLTSILNDILDYSKIEAGKLELEESEFRLEAVLESVAAVTAMKAEEKGIEIIYAVAPDVPSRLVGDSLRLGQVLINLVNNAVKFTHKGEIVVSVDAKQAAASNAVRLQFAVQDTGIGLGADQVAGLFQAFAQAERHVSRKYGGTGLGLAICKRLVEGMDGQIWVSSTLGKGSTFYFTVELRSPRRAASHDGTLRSGELKGKRVLIVDDNASARETLAGMVHDFGMESHVVDSGKAALAALSQAREEGRSFEVVLMDWRMPGMDGLETAARIKTDARLKSTPAVLMVTAYGREEVLRRAEQLGLHGVLVKPVTVSVMFNTIVGVFHDAANGPPVVLGEEAGEILPPQAQDEILAALTGRRILVVDDNAFNREVVGDFLQLAGMHVDTAVNGRDALDKLEAAAYDAVLMDVHMPEMDGLTATRRIRAQERWASLPLIALTAQALTKDREASLAAGMNAHLTKPIDELALYRTLMELLPAPSLAQDAENETPDMAEGRVSGDIFASMSGVDLSAAQKRLGNSRERLQRLLQGFVRDFREAPAQLDQAALRGDAAAVAALAHAVRGAASYLDAHELCAAAAGIEEISRGGDVDEVRLLLPAFRDDLALLLSQLDRVAAQATAGGSGPVRGGLRKVLDLIAAAKPLLQSGDYAAYAILGDVVAELSGTVEAERARAILGHFEELELVEAETLLQQLNADLEQRVFERSQE</sequence>
<evidence type="ECO:0000256" key="12">
    <source>
        <dbReference type="PROSITE-ProRule" id="PRU00110"/>
    </source>
</evidence>
<dbReference type="EMBL" id="JBFNQD010000001">
    <property type="protein sequence ID" value="MEW9304801.1"/>
    <property type="molecule type" value="Genomic_DNA"/>
</dbReference>
<evidence type="ECO:0000256" key="7">
    <source>
        <dbReference type="ARBA" id="ARBA00022741"/>
    </source>
</evidence>
<dbReference type="SUPFAM" id="SSF47384">
    <property type="entry name" value="Homodimeric domain of signal transducing histidine kinase"/>
    <property type="match status" value="1"/>
</dbReference>
<dbReference type="PRINTS" id="PR00344">
    <property type="entry name" value="BCTRLSENSOR"/>
</dbReference>
<feature type="modified residue" description="4-aspartylphosphate" evidence="13">
    <location>
        <position position="1420"/>
    </location>
</feature>
<dbReference type="RefSeq" id="WP_367623082.1">
    <property type="nucleotide sequence ID" value="NZ_JBFNQD010000001.1"/>
</dbReference>
<dbReference type="InterPro" id="IPR000700">
    <property type="entry name" value="PAS-assoc_C"/>
</dbReference>
<dbReference type="Proteomes" id="UP001555786">
    <property type="component" value="Unassembled WGS sequence"/>
</dbReference>
<evidence type="ECO:0000259" key="18">
    <source>
        <dbReference type="PROSITE" id="PS50894"/>
    </source>
</evidence>
<dbReference type="Pfam" id="PF13188">
    <property type="entry name" value="PAS_8"/>
    <property type="match status" value="1"/>
</dbReference>
<comment type="subcellular location">
    <subcellularLocation>
        <location evidence="2">Cell membrane</location>
        <topology evidence="2">Multi-pass membrane protein</topology>
    </subcellularLocation>
</comment>
<dbReference type="SMART" id="SM00086">
    <property type="entry name" value="PAC"/>
    <property type="match status" value="6"/>
</dbReference>
<keyword evidence="4" id="KW-1003">Cell membrane</keyword>
<evidence type="ECO:0000256" key="13">
    <source>
        <dbReference type="PROSITE-ProRule" id="PRU00169"/>
    </source>
</evidence>
<dbReference type="InterPro" id="IPR035965">
    <property type="entry name" value="PAS-like_dom_sf"/>
</dbReference>
<evidence type="ECO:0000256" key="8">
    <source>
        <dbReference type="ARBA" id="ARBA00022840"/>
    </source>
</evidence>
<dbReference type="InterPro" id="IPR001610">
    <property type="entry name" value="PAC"/>
</dbReference>
<dbReference type="PROSITE" id="PS50110">
    <property type="entry name" value="RESPONSE_REGULATORY"/>
    <property type="match status" value="2"/>
</dbReference>
<dbReference type="Gene3D" id="3.30.565.10">
    <property type="entry name" value="Histidine kinase-like ATPase, C-terminal domain"/>
    <property type="match status" value="1"/>
</dbReference>
<evidence type="ECO:0000256" key="6">
    <source>
        <dbReference type="ARBA" id="ARBA00022692"/>
    </source>
</evidence>
<keyword evidence="5 13" id="KW-0597">Phosphoprotein</keyword>
<dbReference type="PANTHER" id="PTHR45339">
    <property type="entry name" value="HYBRID SIGNAL TRANSDUCTION HISTIDINE KINASE J"/>
    <property type="match status" value="1"/>
</dbReference>
<dbReference type="SUPFAM" id="SSF55785">
    <property type="entry name" value="PYP-like sensor domain (PAS domain)"/>
    <property type="match status" value="6"/>
</dbReference>
<keyword evidence="6" id="KW-0812">Transmembrane</keyword>
<keyword evidence="9" id="KW-1133">Transmembrane helix</keyword>
<feature type="domain" description="Response regulatory" evidence="15">
    <location>
        <begin position="1214"/>
        <end position="1336"/>
    </location>
</feature>
<evidence type="ECO:0000259" key="14">
    <source>
        <dbReference type="PROSITE" id="PS50109"/>
    </source>
</evidence>
<dbReference type="Pfam" id="PF00512">
    <property type="entry name" value="HisKA"/>
    <property type="match status" value="1"/>
</dbReference>
<dbReference type="PROSITE" id="PS50112">
    <property type="entry name" value="PAS"/>
    <property type="match status" value="3"/>
</dbReference>
<dbReference type="InterPro" id="IPR008207">
    <property type="entry name" value="Sig_transdc_His_kin_Hpt_dom"/>
</dbReference>
<dbReference type="SUPFAM" id="SSF55874">
    <property type="entry name" value="ATPase domain of HSP90 chaperone/DNA topoisomerase II/histidine kinase"/>
    <property type="match status" value="1"/>
</dbReference>
<dbReference type="Gene3D" id="1.20.120.160">
    <property type="entry name" value="HPT domain"/>
    <property type="match status" value="1"/>
</dbReference>
<evidence type="ECO:0000313" key="19">
    <source>
        <dbReference type="EMBL" id="MEW9304801.1"/>
    </source>
</evidence>
<dbReference type="SMART" id="SM00388">
    <property type="entry name" value="HisKA"/>
    <property type="match status" value="1"/>
</dbReference>
<feature type="domain" description="PAC" evidence="17">
    <location>
        <begin position="397"/>
        <end position="452"/>
    </location>
</feature>
<dbReference type="Gene3D" id="2.10.70.100">
    <property type="match status" value="1"/>
</dbReference>
<evidence type="ECO:0000256" key="11">
    <source>
        <dbReference type="ARBA" id="ARBA00023136"/>
    </source>
</evidence>
<dbReference type="PROSITE" id="PS50113">
    <property type="entry name" value="PAC"/>
    <property type="match status" value="4"/>
</dbReference>
<evidence type="ECO:0000256" key="9">
    <source>
        <dbReference type="ARBA" id="ARBA00022989"/>
    </source>
</evidence>
<dbReference type="SMART" id="SM00091">
    <property type="entry name" value="PAS"/>
    <property type="match status" value="6"/>
</dbReference>
<dbReference type="InterPro" id="IPR036641">
    <property type="entry name" value="HPT_dom_sf"/>
</dbReference>
<dbReference type="InterPro" id="IPR011006">
    <property type="entry name" value="CheY-like_superfamily"/>
</dbReference>
<feature type="domain" description="HPt" evidence="18">
    <location>
        <begin position="1531"/>
        <end position="1631"/>
    </location>
</feature>
<dbReference type="InterPro" id="IPR003594">
    <property type="entry name" value="HATPase_dom"/>
</dbReference>
<dbReference type="CDD" id="cd17546">
    <property type="entry name" value="REC_hyHK_CKI1_RcsC-like"/>
    <property type="match status" value="2"/>
</dbReference>
<dbReference type="InterPro" id="IPR036097">
    <property type="entry name" value="HisK_dim/P_sf"/>
</dbReference>
<reference evidence="19 20" key="1">
    <citation type="submission" date="2024-07" db="EMBL/GenBank/DDBJ databases">
        <title>Description of Labrys sedimenti sp. nov., isolated from a diclofenac-degrading enrichment culture.</title>
        <authorList>
            <person name="Tancsics A."/>
            <person name="Csepanyi A."/>
        </authorList>
    </citation>
    <scope>NUCLEOTIDE SEQUENCE [LARGE SCALE GENOMIC DNA]</scope>
    <source>
        <strain evidence="19 20">LMG 23578</strain>
    </source>
</reference>
<organism evidence="19 20">
    <name type="scientific">Labrys neptuniae</name>
    <dbReference type="NCBI Taxonomy" id="376174"/>
    <lineage>
        <taxon>Bacteria</taxon>
        <taxon>Pseudomonadati</taxon>
        <taxon>Pseudomonadota</taxon>
        <taxon>Alphaproteobacteria</taxon>
        <taxon>Hyphomicrobiales</taxon>
        <taxon>Xanthobacteraceae</taxon>
        <taxon>Labrys</taxon>
    </lineage>
</organism>
<name>A0ABV3PGQ8_9HYPH</name>
<feature type="domain" description="PAC" evidence="17">
    <location>
        <begin position="529"/>
        <end position="582"/>
    </location>
</feature>
<evidence type="ECO:0000259" key="17">
    <source>
        <dbReference type="PROSITE" id="PS50113"/>
    </source>
</evidence>
<feature type="modified residue" description="Phosphohistidine" evidence="12">
    <location>
        <position position="1570"/>
    </location>
</feature>
<dbReference type="InterPro" id="IPR036890">
    <property type="entry name" value="HATPase_C_sf"/>
</dbReference>
<gene>
    <name evidence="19" type="ORF">ABXS05_04585</name>
</gene>
<dbReference type="Pfam" id="PF13426">
    <property type="entry name" value="PAS_9"/>
    <property type="match status" value="1"/>
</dbReference>
<dbReference type="PROSITE" id="PS50109">
    <property type="entry name" value="HIS_KIN"/>
    <property type="match status" value="1"/>
</dbReference>
<keyword evidence="11" id="KW-0472">Membrane</keyword>
<accession>A0ABV3PGQ8</accession>
<feature type="domain" description="PAC" evidence="17">
    <location>
        <begin position="775"/>
        <end position="826"/>
    </location>
</feature>
<dbReference type="InterPro" id="IPR013655">
    <property type="entry name" value="PAS_fold_3"/>
</dbReference>
<feature type="domain" description="Histidine kinase" evidence="14">
    <location>
        <begin position="972"/>
        <end position="1194"/>
    </location>
</feature>
<keyword evidence="7" id="KW-0547">Nucleotide-binding</keyword>
<dbReference type="Pfam" id="PF02518">
    <property type="entry name" value="HATPase_c"/>
    <property type="match status" value="1"/>
</dbReference>
<evidence type="ECO:0000313" key="20">
    <source>
        <dbReference type="Proteomes" id="UP001555786"/>
    </source>
</evidence>
<feature type="domain" description="Response regulatory" evidence="15">
    <location>
        <begin position="1371"/>
        <end position="1487"/>
    </location>
</feature>
<dbReference type="EC" id="2.7.13.3" evidence="3"/>
<feature type="modified residue" description="4-aspartylphosphate" evidence="13">
    <location>
        <position position="1268"/>
    </location>
</feature>
<keyword evidence="20" id="KW-1185">Reference proteome</keyword>
<dbReference type="InterPro" id="IPR013656">
    <property type="entry name" value="PAS_4"/>
</dbReference>
<evidence type="ECO:0000259" key="16">
    <source>
        <dbReference type="PROSITE" id="PS50112"/>
    </source>
</evidence>
<dbReference type="Gene3D" id="3.30.450.20">
    <property type="entry name" value="PAS domain"/>
    <property type="match status" value="6"/>
</dbReference>
<dbReference type="Pfam" id="PF00072">
    <property type="entry name" value="Response_reg"/>
    <property type="match status" value="2"/>
</dbReference>
<dbReference type="CDD" id="cd00082">
    <property type="entry name" value="HisKA"/>
    <property type="match status" value="1"/>
</dbReference>
<keyword evidence="8" id="KW-0067">ATP-binding</keyword>
<dbReference type="SMART" id="SM00448">
    <property type="entry name" value="REC"/>
    <property type="match status" value="2"/>
</dbReference>
<evidence type="ECO:0000256" key="10">
    <source>
        <dbReference type="ARBA" id="ARBA00023012"/>
    </source>
</evidence>
<dbReference type="PROSITE" id="PS50894">
    <property type="entry name" value="HPT"/>
    <property type="match status" value="1"/>
</dbReference>
<dbReference type="InterPro" id="IPR003661">
    <property type="entry name" value="HisK_dim/P_dom"/>
</dbReference>
<comment type="catalytic activity">
    <reaction evidence="1">
        <text>ATP + protein L-histidine = ADP + protein N-phospho-L-histidine.</text>
        <dbReference type="EC" id="2.7.13.3"/>
    </reaction>
</comment>
<dbReference type="Gene3D" id="3.40.50.2300">
    <property type="match status" value="2"/>
</dbReference>
<dbReference type="SMART" id="SM00387">
    <property type="entry name" value="HATPase_c"/>
    <property type="match status" value="1"/>
</dbReference>
<evidence type="ECO:0000256" key="1">
    <source>
        <dbReference type="ARBA" id="ARBA00000085"/>
    </source>
</evidence>
<dbReference type="InterPro" id="IPR005467">
    <property type="entry name" value="His_kinase_dom"/>
</dbReference>
<evidence type="ECO:0000256" key="4">
    <source>
        <dbReference type="ARBA" id="ARBA00022475"/>
    </source>
</evidence>
<comment type="caution">
    <text evidence="19">The sequence shown here is derived from an EMBL/GenBank/DDBJ whole genome shotgun (WGS) entry which is preliminary data.</text>
</comment>
<dbReference type="Pfam" id="PF08448">
    <property type="entry name" value="PAS_4"/>
    <property type="match status" value="1"/>
</dbReference>
<dbReference type="NCBIfam" id="TIGR00229">
    <property type="entry name" value="sensory_box"/>
    <property type="match status" value="5"/>
</dbReference>
<dbReference type="InterPro" id="IPR004358">
    <property type="entry name" value="Sig_transdc_His_kin-like_C"/>
</dbReference>
<dbReference type="Pfam" id="PF01627">
    <property type="entry name" value="Hpt"/>
    <property type="match status" value="1"/>
</dbReference>
<dbReference type="InterPro" id="IPR000014">
    <property type="entry name" value="PAS"/>
</dbReference>
<dbReference type="InterPro" id="IPR001789">
    <property type="entry name" value="Sig_transdc_resp-reg_receiver"/>
</dbReference>
<proteinExistence type="predicted"/>
<dbReference type="SUPFAM" id="SSF52172">
    <property type="entry name" value="CheY-like"/>
    <property type="match status" value="2"/>
</dbReference>
<keyword evidence="10" id="KW-0902">Two-component regulatory system</keyword>
<protein>
    <recommendedName>
        <fullName evidence="3">histidine kinase</fullName>
        <ecNumber evidence="3">2.7.13.3</ecNumber>
    </recommendedName>
</protein>
<dbReference type="PANTHER" id="PTHR45339:SF1">
    <property type="entry name" value="HYBRID SIGNAL TRANSDUCTION HISTIDINE KINASE J"/>
    <property type="match status" value="1"/>
</dbReference>
<dbReference type="Pfam" id="PF08447">
    <property type="entry name" value="PAS_3"/>
    <property type="match status" value="3"/>
</dbReference>
<evidence type="ECO:0000256" key="2">
    <source>
        <dbReference type="ARBA" id="ARBA00004651"/>
    </source>
</evidence>
<dbReference type="CDD" id="cd00130">
    <property type="entry name" value="PAS"/>
    <property type="match status" value="5"/>
</dbReference>
<feature type="domain" description="PAS" evidence="16">
    <location>
        <begin position="328"/>
        <end position="398"/>
    </location>
</feature>
<dbReference type="Gene3D" id="1.10.287.130">
    <property type="match status" value="1"/>
</dbReference>
<feature type="domain" description="PAC" evidence="17">
    <location>
        <begin position="902"/>
        <end position="954"/>
    </location>
</feature>
<evidence type="ECO:0000259" key="15">
    <source>
        <dbReference type="PROSITE" id="PS50110"/>
    </source>
</evidence>
<feature type="domain" description="PAS" evidence="16">
    <location>
        <begin position="187"/>
        <end position="230"/>
    </location>
</feature>
<feature type="domain" description="PAS" evidence="16">
    <location>
        <begin position="719"/>
        <end position="772"/>
    </location>
</feature>
<dbReference type="CDD" id="cd16922">
    <property type="entry name" value="HATPase_EvgS-ArcB-TorS-like"/>
    <property type="match status" value="1"/>
</dbReference>
<evidence type="ECO:0000256" key="5">
    <source>
        <dbReference type="ARBA" id="ARBA00022553"/>
    </source>
</evidence>